<sequence length="494" mass="54710">MSNDRKKILVTGATGYVGGRLVPSLLDAGHDVSVLVRTPSRLAEVPWAGNVTIIEGDLTKPESLRDAVTDIDVIYYLVHSMGDSKEFARTELECAHAMVNAAENAGCERIIYLSGLTDPHQARSNHMDSRHAVGRVFLDSTLNAVVFQAGIVVGSGSTSFEMIRHLTERLPIMITPKFVRNQVQPIGIDDVLHYLTRAATADFPGSRTWDIGGPQAYSYGEMMNRYAKVAGLKKRPMIPVPVFSPWLASHWVGVITPVPSGIAKPLIHSLAVNAVVTERDIDAYIPPPPGGLTPYEETIRRSLADVRADNIVTRWTDDRTFEAEPLPSDPEWAGRKVFVDERSKATSASQEDLFAVIESIGGEHGWYSTPLLWRIRGWLDRAMRGPGLARGRRSRDHVRLGDAVDWWTVEAIERPRLLRLRADMKVSGDAWLELIADKDEDTGAVTYRQRAIFFPRGVAGLAYWYSILPAHGLVFPTMASNIVAAAEQHHPKDK</sequence>
<accession>A0A1L7CFV7</accession>
<dbReference type="KEGG" id="caqu:CAQU_06215"/>
<dbReference type="InterPro" id="IPR036291">
    <property type="entry name" value="NAD(P)-bd_dom_sf"/>
</dbReference>
<feature type="domain" description="NAD(P)-binding" evidence="1">
    <location>
        <begin position="12"/>
        <end position="120"/>
    </location>
</feature>
<dbReference type="Gene3D" id="3.40.50.720">
    <property type="entry name" value="NAD(P)-binding Rossmann-like Domain"/>
    <property type="match status" value="1"/>
</dbReference>
<evidence type="ECO:0000313" key="2">
    <source>
        <dbReference type="EMBL" id="APT84729.1"/>
    </source>
</evidence>
<dbReference type="PANTHER" id="PTHR48079:SF6">
    <property type="entry name" value="NAD(P)-BINDING DOMAIN-CONTAINING PROTEIN-RELATED"/>
    <property type="match status" value="1"/>
</dbReference>
<evidence type="ECO:0000259" key="1">
    <source>
        <dbReference type="Pfam" id="PF13460"/>
    </source>
</evidence>
<dbReference type="AlphaFoldDB" id="A0A1L7CFV7"/>
<dbReference type="InterPro" id="IPR016040">
    <property type="entry name" value="NAD(P)-bd_dom"/>
</dbReference>
<proteinExistence type="predicted"/>
<organism evidence="2 3">
    <name type="scientific">Corynebacterium aquilae DSM 44791</name>
    <dbReference type="NCBI Taxonomy" id="1431546"/>
    <lineage>
        <taxon>Bacteria</taxon>
        <taxon>Bacillati</taxon>
        <taxon>Actinomycetota</taxon>
        <taxon>Actinomycetes</taxon>
        <taxon>Mycobacteriales</taxon>
        <taxon>Corynebacteriaceae</taxon>
        <taxon>Corynebacterium</taxon>
    </lineage>
</organism>
<dbReference type="PANTHER" id="PTHR48079">
    <property type="entry name" value="PROTEIN YEEZ"/>
    <property type="match status" value="1"/>
</dbReference>
<gene>
    <name evidence="2" type="ORF">CAQU_06215</name>
</gene>
<dbReference type="InterPro" id="IPR021295">
    <property type="entry name" value="DUF2867"/>
</dbReference>
<reference evidence="2 3" key="1">
    <citation type="submission" date="2014-08" db="EMBL/GenBank/DDBJ databases">
        <title>Complete genome sequence of Corynebacterium aquilae S-613T(T) (=DSM 44791(T)), isolated from the choana of a healthy golden eagle.</title>
        <authorList>
            <person name="Ruckert C."/>
            <person name="Albersmeier A."/>
            <person name="Winkler A."/>
            <person name="Kalinowski J."/>
        </authorList>
    </citation>
    <scope>NUCLEOTIDE SEQUENCE [LARGE SCALE GENOMIC DNA]</scope>
    <source>
        <strain evidence="2 3">S-613</strain>
    </source>
</reference>
<evidence type="ECO:0000313" key="3">
    <source>
        <dbReference type="Proteomes" id="UP000185478"/>
    </source>
</evidence>
<keyword evidence="3" id="KW-1185">Reference proteome</keyword>
<dbReference type="GO" id="GO:0005737">
    <property type="term" value="C:cytoplasm"/>
    <property type="evidence" value="ECO:0007669"/>
    <property type="project" value="TreeGrafter"/>
</dbReference>
<dbReference type="STRING" id="1431546.CAQU_06215"/>
<dbReference type="GO" id="GO:0004029">
    <property type="term" value="F:aldehyde dehydrogenase (NAD+) activity"/>
    <property type="evidence" value="ECO:0007669"/>
    <property type="project" value="TreeGrafter"/>
</dbReference>
<dbReference type="EMBL" id="CP009245">
    <property type="protein sequence ID" value="APT84729.1"/>
    <property type="molecule type" value="Genomic_DNA"/>
</dbReference>
<dbReference type="RefSeq" id="WP_075726112.1">
    <property type="nucleotide sequence ID" value="NZ_CP009245.1"/>
</dbReference>
<dbReference type="InterPro" id="IPR051783">
    <property type="entry name" value="NAD(P)-dependent_oxidoreduct"/>
</dbReference>
<protein>
    <recommendedName>
        <fullName evidence="1">NAD(P)-binding domain-containing protein</fullName>
    </recommendedName>
</protein>
<dbReference type="OrthoDB" id="9774199at2"/>
<dbReference type="Proteomes" id="UP000185478">
    <property type="component" value="Chromosome"/>
</dbReference>
<dbReference type="Pfam" id="PF11066">
    <property type="entry name" value="DUF2867"/>
    <property type="match status" value="1"/>
</dbReference>
<name>A0A1L7CFV7_9CORY</name>
<dbReference type="Pfam" id="PF13460">
    <property type="entry name" value="NAD_binding_10"/>
    <property type="match status" value="1"/>
</dbReference>
<dbReference type="SUPFAM" id="SSF51735">
    <property type="entry name" value="NAD(P)-binding Rossmann-fold domains"/>
    <property type="match status" value="1"/>
</dbReference>